<organism evidence="2 3">
    <name type="scientific">Parasitella parasitica</name>
    <dbReference type="NCBI Taxonomy" id="35722"/>
    <lineage>
        <taxon>Eukaryota</taxon>
        <taxon>Fungi</taxon>
        <taxon>Fungi incertae sedis</taxon>
        <taxon>Mucoromycota</taxon>
        <taxon>Mucoromycotina</taxon>
        <taxon>Mucoromycetes</taxon>
        <taxon>Mucorales</taxon>
        <taxon>Mucorineae</taxon>
        <taxon>Mucoraceae</taxon>
        <taxon>Parasitella</taxon>
    </lineage>
</organism>
<evidence type="ECO:0000313" key="3">
    <source>
        <dbReference type="Proteomes" id="UP000054107"/>
    </source>
</evidence>
<gene>
    <name evidence="2" type="primary">PARPA_02023.1 scaffold 2311</name>
</gene>
<sequence>MSKARNNYSPKKQNNNKEGTQRVTKRGPYKKSSQEIRNLAIAYCYTDDNMSVTEAAKKLGVKRSTLSTQTLGLKAALEACLSDTAKTEKEELVLRIYKFILQMHVEKQRVFSKEYRSLYSEFDLQVKFRGYVFETYFGNNPKILLHWGDTMSSACKRMNLRFKLDLRLLVWKEDAAIFDGGTGEVAKKATTAKLEGG</sequence>
<accession>A0A0B7MZY6</accession>
<dbReference type="EMBL" id="LN719927">
    <property type="protein sequence ID" value="CEP08678.1"/>
    <property type="molecule type" value="Genomic_DNA"/>
</dbReference>
<dbReference type="AlphaFoldDB" id="A0A0B7MZY6"/>
<name>A0A0B7MZY6_9FUNG</name>
<feature type="region of interest" description="Disordered" evidence="1">
    <location>
        <begin position="1"/>
        <end position="31"/>
    </location>
</feature>
<evidence type="ECO:0000313" key="2">
    <source>
        <dbReference type="EMBL" id="CEP08678.1"/>
    </source>
</evidence>
<evidence type="ECO:0000256" key="1">
    <source>
        <dbReference type="SAM" id="MobiDB-lite"/>
    </source>
</evidence>
<protein>
    <submittedName>
        <fullName evidence="2">Uncharacterized protein</fullName>
    </submittedName>
</protein>
<dbReference type="Proteomes" id="UP000054107">
    <property type="component" value="Unassembled WGS sequence"/>
</dbReference>
<reference evidence="2 3" key="1">
    <citation type="submission" date="2014-09" db="EMBL/GenBank/DDBJ databases">
        <authorList>
            <person name="Ellenberger Sabrina"/>
        </authorList>
    </citation>
    <scope>NUCLEOTIDE SEQUENCE [LARGE SCALE GENOMIC DNA]</scope>
    <source>
        <strain evidence="2 3">CBS 412.66</strain>
    </source>
</reference>
<dbReference type="OrthoDB" id="2290147at2759"/>
<keyword evidence="3" id="KW-1185">Reference proteome</keyword>
<feature type="compositionally biased region" description="Polar residues" evidence="1">
    <location>
        <begin position="1"/>
        <end position="22"/>
    </location>
</feature>
<proteinExistence type="predicted"/>